<comment type="caution">
    <text evidence="4">The sequence shown here is derived from an EMBL/GenBank/DDBJ whole genome shotgun (WGS) entry which is preliminary data.</text>
</comment>
<reference evidence="4 5" key="1">
    <citation type="submission" date="2017-12" db="EMBL/GenBank/DDBJ databases">
        <title>Sequencing the genomes of 1000 Actinobacteria strains.</title>
        <authorList>
            <person name="Klenk H.-P."/>
        </authorList>
    </citation>
    <scope>NUCLEOTIDE SEQUENCE [LARGE SCALE GENOMIC DNA]</scope>
    <source>
        <strain evidence="4 5">DSM 44489</strain>
    </source>
</reference>
<dbReference type="EMBL" id="PJMW01000001">
    <property type="protein sequence ID" value="PKV98882.1"/>
    <property type="molecule type" value="Genomic_DNA"/>
</dbReference>
<accession>A0A2N3WYA3</accession>
<proteinExistence type="inferred from homology"/>
<keyword evidence="5" id="KW-1185">Reference proteome</keyword>
<evidence type="ECO:0000313" key="4">
    <source>
        <dbReference type="EMBL" id="PKV98882.1"/>
    </source>
</evidence>
<dbReference type="SUPFAM" id="SSF51735">
    <property type="entry name" value="NAD(P)-binding Rossmann-fold domains"/>
    <property type="match status" value="1"/>
</dbReference>
<dbReference type="Pfam" id="PF13561">
    <property type="entry name" value="adh_short_C2"/>
    <property type="match status" value="1"/>
</dbReference>
<evidence type="ECO:0000256" key="2">
    <source>
        <dbReference type="ARBA" id="ARBA00023002"/>
    </source>
</evidence>
<dbReference type="Gene3D" id="3.40.50.720">
    <property type="entry name" value="NAD(P)-binding Rossmann-like Domain"/>
    <property type="match status" value="1"/>
</dbReference>
<evidence type="ECO:0000256" key="1">
    <source>
        <dbReference type="ARBA" id="ARBA00006484"/>
    </source>
</evidence>
<dbReference type="PANTHER" id="PTHR48107">
    <property type="entry name" value="NADPH-DEPENDENT ALDEHYDE REDUCTASE-LIKE PROTEIN, CHLOROPLASTIC-RELATED"/>
    <property type="match status" value="1"/>
</dbReference>
<keyword evidence="2" id="KW-0560">Oxidoreductase</keyword>
<dbReference type="GO" id="GO:0016614">
    <property type="term" value="F:oxidoreductase activity, acting on CH-OH group of donors"/>
    <property type="evidence" value="ECO:0007669"/>
    <property type="project" value="UniProtKB-ARBA"/>
</dbReference>
<organism evidence="4 5">
    <name type="scientific">Nocardia fluminea</name>
    <dbReference type="NCBI Taxonomy" id="134984"/>
    <lineage>
        <taxon>Bacteria</taxon>
        <taxon>Bacillati</taxon>
        <taxon>Actinomycetota</taxon>
        <taxon>Actinomycetes</taxon>
        <taxon>Mycobacteriales</taxon>
        <taxon>Nocardiaceae</taxon>
        <taxon>Nocardia</taxon>
    </lineage>
</organism>
<protein>
    <submittedName>
        <fullName evidence="4">3-oxoacyl-[acyl-carrier protein] reductase</fullName>
    </submittedName>
</protein>
<dbReference type="InterPro" id="IPR036291">
    <property type="entry name" value="NAD(P)-bd_dom_sf"/>
</dbReference>
<evidence type="ECO:0000313" key="5">
    <source>
        <dbReference type="Proteomes" id="UP000233766"/>
    </source>
</evidence>
<dbReference type="InterPro" id="IPR057326">
    <property type="entry name" value="KR_dom"/>
</dbReference>
<dbReference type="Proteomes" id="UP000233766">
    <property type="component" value="Unassembled WGS sequence"/>
</dbReference>
<comment type="similarity">
    <text evidence="1">Belongs to the short-chain dehydrogenases/reductases (SDR) family.</text>
</comment>
<dbReference type="InterPro" id="IPR002347">
    <property type="entry name" value="SDR_fam"/>
</dbReference>
<name>A0A2N3WYA3_9NOCA</name>
<dbReference type="PRINTS" id="PR00081">
    <property type="entry name" value="GDHRDH"/>
</dbReference>
<feature type="domain" description="Ketoreductase" evidence="3">
    <location>
        <begin position="23"/>
        <end position="206"/>
    </location>
</feature>
<sequence length="267" mass="27841">MIPSLASMNETDTVQADKTQAGRTAVVTGGGRGIGAAIVRRLAADGASVVFSYRDDTDAADRLVKQIRADGGSVWAVKADQADRDAVIRLFDEADRRFAGSAGPGLNVLVVNAGTVSTCAIDEVSEDDYERIMAVNTKGAFFTLQQAFPRLRDHARVVAVSTMSTVYASGGESVYAASKAAVEQFIRVAAKELGPRGITANTIAPGPTDTDLLRAAVPEEARQAVAHMTPLGRLAQPSDIAEVAAFLIGPDSGWITGQNIPANGGLV</sequence>
<gene>
    <name evidence="4" type="ORF">ATK86_0911</name>
</gene>
<dbReference type="PANTHER" id="PTHR48107:SF7">
    <property type="entry name" value="RE15974P"/>
    <property type="match status" value="1"/>
</dbReference>
<dbReference type="SMART" id="SM00822">
    <property type="entry name" value="PKS_KR"/>
    <property type="match status" value="1"/>
</dbReference>
<evidence type="ECO:0000259" key="3">
    <source>
        <dbReference type="SMART" id="SM00822"/>
    </source>
</evidence>
<dbReference type="FunFam" id="3.40.50.720:FF:000084">
    <property type="entry name" value="Short-chain dehydrogenase reductase"/>
    <property type="match status" value="1"/>
</dbReference>
<dbReference type="AlphaFoldDB" id="A0A2N3WYA3"/>